<evidence type="ECO:0000313" key="4">
    <source>
        <dbReference type="Proteomes" id="UP000059074"/>
    </source>
</evidence>
<name>A0A109BDU4_HYPSL</name>
<dbReference type="Proteomes" id="UP000059074">
    <property type="component" value="Unassembled WGS sequence"/>
</dbReference>
<protein>
    <submittedName>
        <fullName evidence="3">Uncharacterized protein</fullName>
    </submittedName>
</protein>
<feature type="chain" id="PRO_5007132561" evidence="2">
    <location>
        <begin position="28"/>
        <end position="160"/>
    </location>
</feature>
<keyword evidence="4" id="KW-1185">Reference proteome</keyword>
<reference evidence="3 4" key="1">
    <citation type="submission" date="2015-10" db="EMBL/GenBank/DDBJ databases">
        <title>Transcriptomic analysis of a linuron degrading triple-species bacterial consortium.</title>
        <authorList>
            <person name="Albers P."/>
        </authorList>
    </citation>
    <scope>NUCLEOTIDE SEQUENCE [LARGE SCALE GENOMIC DNA]</scope>
    <source>
        <strain evidence="3 4">WDL6</strain>
    </source>
</reference>
<feature type="compositionally biased region" description="Basic and acidic residues" evidence="1">
    <location>
        <begin position="136"/>
        <end position="150"/>
    </location>
</feature>
<sequence>MAAMQSGAASVAALFLAALPDTGGALAQDASKPPQIDCASGFDTLRIAAFNIAGAAGSAEEDGFEIVRINSPAGQTPPWRAELGFTTPWHPAHPAVTLRTLRLQVTGVWTADSKVCGYSGADKTAALAAEMKAGDKALTDASRDEVEKRNSQRSPLQSPH</sequence>
<evidence type="ECO:0000256" key="2">
    <source>
        <dbReference type="SAM" id="SignalP"/>
    </source>
</evidence>
<organism evidence="3 4">
    <name type="scientific">Hyphomicrobium sulfonivorans</name>
    <dbReference type="NCBI Taxonomy" id="121290"/>
    <lineage>
        <taxon>Bacteria</taxon>
        <taxon>Pseudomonadati</taxon>
        <taxon>Pseudomonadota</taxon>
        <taxon>Alphaproteobacteria</taxon>
        <taxon>Hyphomicrobiales</taxon>
        <taxon>Hyphomicrobiaceae</taxon>
        <taxon>Hyphomicrobium</taxon>
    </lineage>
</organism>
<evidence type="ECO:0000256" key="1">
    <source>
        <dbReference type="SAM" id="MobiDB-lite"/>
    </source>
</evidence>
<feature type="signal peptide" evidence="2">
    <location>
        <begin position="1"/>
        <end position="27"/>
    </location>
</feature>
<dbReference type="EMBL" id="LMTR01000071">
    <property type="protein sequence ID" value="KWT66862.1"/>
    <property type="molecule type" value="Genomic_DNA"/>
</dbReference>
<proteinExistence type="predicted"/>
<keyword evidence="2" id="KW-0732">Signal</keyword>
<gene>
    <name evidence="3" type="ORF">APY04_2269</name>
</gene>
<dbReference type="PATRIC" id="fig|121290.4.peg.2466"/>
<evidence type="ECO:0000313" key="3">
    <source>
        <dbReference type="EMBL" id="KWT66862.1"/>
    </source>
</evidence>
<feature type="region of interest" description="Disordered" evidence="1">
    <location>
        <begin position="136"/>
        <end position="160"/>
    </location>
</feature>
<accession>A0A109BDU4</accession>
<dbReference type="STRING" id="121290.APY04_2269"/>
<comment type="caution">
    <text evidence="3">The sequence shown here is derived from an EMBL/GenBank/DDBJ whole genome shotgun (WGS) entry which is preliminary data.</text>
</comment>
<dbReference type="AlphaFoldDB" id="A0A109BDU4"/>